<evidence type="ECO:0000313" key="1">
    <source>
        <dbReference type="EMBL" id="UOR07156.1"/>
    </source>
</evidence>
<dbReference type="RefSeq" id="WP_245096693.1">
    <property type="nucleotide sequence ID" value="NZ_CP095053.1"/>
</dbReference>
<organism evidence="1 2">
    <name type="scientific">Hymenobacter aerilatus</name>
    <dbReference type="NCBI Taxonomy" id="2932251"/>
    <lineage>
        <taxon>Bacteria</taxon>
        <taxon>Pseudomonadati</taxon>
        <taxon>Bacteroidota</taxon>
        <taxon>Cytophagia</taxon>
        <taxon>Cytophagales</taxon>
        <taxon>Hymenobacteraceae</taxon>
        <taxon>Hymenobacter</taxon>
    </lineage>
</organism>
<reference evidence="1 2" key="1">
    <citation type="submission" date="2022-04" db="EMBL/GenBank/DDBJ databases">
        <title>Hymenobacter sp. isolated from the air.</title>
        <authorList>
            <person name="Won M."/>
            <person name="Lee C.-M."/>
            <person name="Woen H.-Y."/>
            <person name="Kwon S.-W."/>
        </authorList>
    </citation>
    <scope>NUCLEOTIDE SEQUENCE [LARGE SCALE GENOMIC DNA]</scope>
    <source>
        <strain evidence="2">5413 J-13</strain>
    </source>
</reference>
<name>A0A8T9T4X7_9BACT</name>
<sequence>MPEAQGVYIRDLDAATTIAQLLAGNYEFEQQQANGAFKSLKVSPGLLLQFVGAYLAGPNNRRDLLKAVPDEAGRTALATDLLCLNTTCYVESPAAIYRLQRDATGPLSVFQDGSFSGGKVAARWVPVVVGGGEATPFTITPTVSDGGIQAGTTYTNVTSEDLWRLKLELFQAPSFNNSLRVQGADSATYKVGTQFPQGFKSVTWSTSNSGNVQANSLTFRDVTGNTVLASAEANDGTLSASTTAFTITKGVTRVFLLSGLDTKGNAFFDDVTYSGLFASTFGYLSTQNPTFAQLLNLGNERLQDGRSRTIGGVMAGTGLYTVYAWEDNAGNDDVAQILQDGVDSIRGAFREVRRLSGQNELGAAVTMAYIVSNATQAFTNSTLEFK</sequence>
<gene>
    <name evidence="1" type="ORF">MUN82_08675</name>
</gene>
<dbReference type="Proteomes" id="UP000829925">
    <property type="component" value="Chromosome"/>
</dbReference>
<proteinExistence type="predicted"/>
<protein>
    <submittedName>
        <fullName evidence="1">Uncharacterized protein</fullName>
    </submittedName>
</protein>
<keyword evidence="2" id="KW-1185">Reference proteome</keyword>
<accession>A0A8T9T4X7</accession>
<evidence type="ECO:0000313" key="2">
    <source>
        <dbReference type="Proteomes" id="UP000829925"/>
    </source>
</evidence>
<dbReference type="KEGG" id="haei:MUN82_08675"/>
<dbReference type="EMBL" id="CP095053">
    <property type="protein sequence ID" value="UOR07156.1"/>
    <property type="molecule type" value="Genomic_DNA"/>
</dbReference>
<dbReference type="AlphaFoldDB" id="A0A8T9T4X7"/>